<dbReference type="EMBL" id="GBRH01250412">
    <property type="protein sequence ID" value="JAD47483.1"/>
    <property type="molecule type" value="Transcribed_RNA"/>
</dbReference>
<accession>A0A0A9AC10</accession>
<organism evidence="1">
    <name type="scientific">Arundo donax</name>
    <name type="common">Giant reed</name>
    <name type="synonym">Donax arundinaceus</name>
    <dbReference type="NCBI Taxonomy" id="35708"/>
    <lineage>
        <taxon>Eukaryota</taxon>
        <taxon>Viridiplantae</taxon>
        <taxon>Streptophyta</taxon>
        <taxon>Embryophyta</taxon>
        <taxon>Tracheophyta</taxon>
        <taxon>Spermatophyta</taxon>
        <taxon>Magnoliopsida</taxon>
        <taxon>Liliopsida</taxon>
        <taxon>Poales</taxon>
        <taxon>Poaceae</taxon>
        <taxon>PACMAD clade</taxon>
        <taxon>Arundinoideae</taxon>
        <taxon>Arundineae</taxon>
        <taxon>Arundo</taxon>
    </lineage>
</organism>
<evidence type="ECO:0000313" key="1">
    <source>
        <dbReference type="EMBL" id="JAD47483.1"/>
    </source>
</evidence>
<dbReference type="AlphaFoldDB" id="A0A0A9AC10"/>
<name>A0A0A9AC10_ARUDO</name>
<protein>
    <submittedName>
        <fullName evidence="1">Uncharacterized protein</fullName>
    </submittedName>
</protein>
<proteinExistence type="predicted"/>
<reference evidence="1" key="2">
    <citation type="journal article" date="2015" name="Data Brief">
        <title>Shoot transcriptome of the giant reed, Arundo donax.</title>
        <authorList>
            <person name="Barrero R.A."/>
            <person name="Guerrero F.D."/>
            <person name="Moolhuijzen P."/>
            <person name="Goolsby J.A."/>
            <person name="Tidwell J."/>
            <person name="Bellgard S.E."/>
            <person name="Bellgard M.I."/>
        </authorList>
    </citation>
    <scope>NUCLEOTIDE SEQUENCE</scope>
    <source>
        <tissue evidence="1">Shoot tissue taken approximately 20 cm above the soil surface</tissue>
    </source>
</reference>
<reference evidence="1" key="1">
    <citation type="submission" date="2014-09" db="EMBL/GenBank/DDBJ databases">
        <authorList>
            <person name="Magalhaes I.L.F."/>
            <person name="Oliveira U."/>
            <person name="Santos F.R."/>
            <person name="Vidigal T.H.D.A."/>
            <person name="Brescovit A.D."/>
            <person name="Santos A.J."/>
        </authorList>
    </citation>
    <scope>NUCLEOTIDE SEQUENCE</scope>
    <source>
        <tissue evidence="1">Shoot tissue taken approximately 20 cm above the soil surface</tissue>
    </source>
</reference>
<sequence>MRCLPSQKCCQPVPLTFPHKNTVVPSLRPNSPCRCPFHSTAGR</sequence>